<evidence type="ECO:0000313" key="2">
    <source>
        <dbReference type="Proteomes" id="UP001497700"/>
    </source>
</evidence>
<reference evidence="1 2" key="1">
    <citation type="journal article" date="2022" name="New Phytol.">
        <title>Ecological generalism drives hyperdiversity of secondary metabolite gene clusters in xylarialean endophytes.</title>
        <authorList>
            <person name="Franco M.E.E."/>
            <person name="Wisecaver J.H."/>
            <person name="Arnold A.E."/>
            <person name="Ju Y.M."/>
            <person name="Slot J.C."/>
            <person name="Ahrendt S."/>
            <person name="Moore L.P."/>
            <person name="Eastman K.E."/>
            <person name="Scott K."/>
            <person name="Konkel Z."/>
            <person name="Mondo S.J."/>
            <person name="Kuo A."/>
            <person name="Hayes R.D."/>
            <person name="Haridas S."/>
            <person name="Andreopoulos B."/>
            <person name="Riley R."/>
            <person name="LaButti K."/>
            <person name="Pangilinan J."/>
            <person name="Lipzen A."/>
            <person name="Amirebrahimi M."/>
            <person name="Yan J."/>
            <person name="Adam C."/>
            <person name="Keymanesh K."/>
            <person name="Ng V."/>
            <person name="Louie K."/>
            <person name="Northen T."/>
            <person name="Drula E."/>
            <person name="Henrissat B."/>
            <person name="Hsieh H.M."/>
            <person name="Youens-Clark K."/>
            <person name="Lutzoni F."/>
            <person name="Miadlikowska J."/>
            <person name="Eastwood D.C."/>
            <person name="Hamelin R.C."/>
            <person name="Grigoriev I.V."/>
            <person name="U'Ren J.M."/>
        </authorList>
    </citation>
    <scope>NUCLEOTIDE SEQUENCE [LARGE SCALE GENOMIC DNA]</scope>
    <source>
        <strain evidence="1 2">CBS 119005</strain>
    </source>
</reference>
<gene>
    <name evidence="1" type="ORF">F4820DRAFT_429196</name>
</gene>
<dbReference type="EMBL" id="MU393517">
    <property type="protein sequence ID" value="KAI4862864.1"/>
    <property type="molecule type" value="Genomic_DNA"/>
</dbReference>
<protein>
    <submittedName>
        <fullName evidence="1">Uncharacterized protein</fullName>
    </submittedName>
</protein>
<keyword evidence="2" id="KW-1185">Reference proteome</keyword>
<comment type="caution">
    <text evidence="1">The sequence shown here is derived from an EMBL/GenBank/DDBJ whole genome shotgun (WGS) entry which is preliminary data.</text>
</comment>
<evidence type="ECO:0000313" key="1">
    <source>
        <dbReference type="EMBL" id="KAI4862864.1"/>
    </source>
</evidence>
<accession>A0ACB9YU37</accession>
<sequence>MANNGGFGMFSLSPTNAPANGPGVDSRGRALRQRRHHAKSRLGCMNCKSRKVKCDEQRPTCRKCSTRGLECDFDESVRERQLAPCSDHYHQRHQSSGPSASHRNQTYTRVSGEPSSVRELGSSTLDLECLQLMYHFEHFTSGTLLFGRLLWQEQILPLALQHEYLMHAILTISASHLHHLQPQVPQHTRAAAVHLDRALSGFRLSLSGTNISQQHFDVVIACGFILLHYAWSVPFFNVPNDTSPSIESDGLLWFAAGLKAVILAAYEKEPKEGIFHGYMKADYVRRFYAWSEEEECSYNFEENFLHQSPSASYKAPEGDCLQGCGNANAGERLVPIFRAVDAVTRGRDISHIMPSILAYSLMWPSKAIRPFQDEVGEKDPWAMITMLSFYASSLFVLSDTVWWAHYRSKVMCESILAHLTREKPGQWEQNVSKITEYFGFNKDRDGNWEVGNRLINSSSSKLA</sequence>
<dbReference type="Proteomes" id="UP001497700">
    <property type="component" value="Unassembled WGS sequence"/>
</dbReference>
<proteinExistence type="predicted"/>
<name>A0ACB9YU37_9PEZI</name>
<organism evidence="1 2">
    <name type="scientific">Hypoxylon rubiginosum</name>
    <dbReference type="NCBI Taxonomy" id="110542"/>
    <lineage>
        <taxon>Eukaryota</taxon>
        <taxon>Fungi</taxon>
        <taxon>Dikarya</taxon>
        <taxon>Ascomycota</taxon>
        <taxon>Pezizomycotina</taxon>
        <taxon>Sordariomycetes</taxon>
        <taxon>Xylariomycetidae</taxon>
        <taxon>Xylariales</taxon>
        <taxon>Hypoxylaceae</taxon>
        <taxon>Hypoxylon</taxon>
    </lineage>
</organism>